<feature type="domain" description="Mammalian cell entry C-terminal" evidence="4">
    <location>
        <begin position="118"/>
        <end position="296"/>
    </location>
</feature>
<dbReference type="NCBIfam" id="TIGR00996">
    <property type="entry name" value="Mtu_fam_mce"/>
    <property type="match status" value="1"/>
</dbReference>
<dbReference type="PANTHER" id="PTHR33371:SF18">
    <property type="entry name" value="MCE-FAMILY PROTEIN MCE3C"/>
    <property type="match status" value="1"/>
</dbReference>
<comment type="caution">
    <text evidence="5">The sequence shown here is derived from an EMBL/GenBank/DDBJ whole genome shotgun (WGS) entry which is preliminary data.</text>
</comment>
<keyword evidence="2" id="KW-0472">Membrane</keyword>
<feature type="transmembrane region" description="Helical" evidence="2">
    <location>
        <begin position="12"/>
        <end position="29"/>
    </location>
</feature>
<dbReference type="PRINTS" id="PR01782">
    <property type="entry name" value="MCEVIRFACTOR"/>
</dbReference>
<dbReference type="PANTHER" id="PTHR33371">
    <property type="entry name" value="INTERMEMBRANE PHOSPHOLIPID TRANSPORT SYSTEM BINDING PROTEIN MLAD-RELATED"/>
    <property type="match status" value="1"/>
</dbReference>
<evidence type="ECO:0000256" key="1">
    <source>
        <dbReference type="SAM" id="MobiDB-lite"/>
    </source>
</evidence>
<proteinExistence type="predicted"/>
<keyword evidence="6" id="KW-1185">Reference proteome</keyword>
<feature type="region of interest" description="Disordered" evidence="1">
    <location>
        <begin position="338"/>
        <end position="364"/>
    </location>
</feature>
<reference evidence="5 6" key="1">
    <citation type="submission" date="2023-12" db="EMBL/GenBank/DDBJ databases">
        <title>Description of new species of Mycobacterium terrae complex isolated from sewage at the Sao Paulo Zoological Park Foundation in Brazil.</title>
        <authorList>
            <person name="Romagnoli C.L."/>
            <person name="Conceicao E.C."/>
            <person name="Machado E."/>
            <person name="Barreto L.B.P.F."/>
            <person name="Sharma A."/>
            <person name="Silva N.M."/>
            <person name="Marques L.E."/>
            <person name="Juliana M.A."/>
            <person name="Lourenco M.C.S."/>
            <person name="Digiampietri L.A."/>
            <person name="Suffys P.N."/>
            <person name="Viana-Niero C."/>
        </authorList>
    </citation>
    <scope>NUCLEOTIDE SEQUENCE [LARGE SCALE GENOMIC DNA]</scope>
    <source>
        <strain evidence="5 6">MYC098</strain>
    </source>
</reference>
<gene>
    <name evidence="5" type="ORF">K6T79_00740</name>
</gene>
<dbReference type="InterPro" id="IPR003399">
    <property type="entry name" value="Mce/MlaD"/>
</dbReference>
<dbReference type="InterPro" id="IPR024516">
    <property type="entry name" value="Mce_C"/>
</dbReference>
<evidence type="ECO:0000256" key="2">
    <source>
        <dbReference type="SAM" id="Phobius"/>
    </source>
</evidence>
<evidence type="ECO:0000313" key="6">
    <source>
        <dbReference type="Proteomes" id="UP001299596"/>
    </source>
</evidence>
<dbReference type="RefSeq" id="WP_225404840.1">
    <property type="nucleotide sequence ID" value="NZ_JAYJJR010000001.1"/>
</dbReference>
<dbReference type="Proteomes" id="UP001299596">
    <property type="component" value="Unassembled WGS sequence"/>
</dbReference>
<protein>
    <submittedName>
        <fullName evidence="5">MCE family protein</fullName>
    </submittedName>
</protein>
<evidence type="ECO:0000259" key="3">
    <source>
        <dbReference type="Pfam" id="PF02470"/>
    </source>
</evidence>
<organism evidence="5 6">
    <name type="scientific">[Mycobacterium] crassicus</name>
    <dbReference type="NCBI Taxonomy" id="2872309"/>
    <lineage>
        <taxon>Bacteria</taxon>
        <taxon>Bacillati</taxon>
        <taxon>Actinomycetota</taxon>
        <taxon>Actinomycetes</taxon>
        <taxon>Mycobacteriales</taxon>
        <taxon>Mycobacteriaceae</taxon>
        <taxon>Mycolicibacter</taxon>
    </lineage>
</organism>
<dbReference type="Pfam" id="PF02470">
    <property type="entry name" value="MlaD"/>
    <property type="match status" value="1"/>
</dbReference>
<dbReference type="InterPro" id="IPR005693">
    <property type="entry name" value="Mce"/>
</dbReference>
<name>A0ABU5XB91_9MYCO</name>
<evidence type="ECO:0000313" key="5">
    <source>
        <dbReference type="EMBL" id="MEB3019566.1"/>
    </source>
</evidence>
<accession>A0ABU5XB91</accession>
<dbReference type="EMBL" id="JAYJJR010000001">
    <property type="protein sequence ID" value="MEB3019566.1"/>
    <property type="molecule type" value="Genomic_DNA"/>
</dbReference>
<evidence type="ECO:0000259" key="4">
    <source>
        <dbReference type="Pfam" id="PF11887"/>
    </source>
</evidence>
<keyword evidence="2" id="KW-1133">Transmembrane helix</keyword>
<feature type="domain" description="Mce/MlaD" evidence="3">
    <location>
        <begin position="39"/>
        <end position="113"/>
    </location>
</feature>
<keyword evidence="2" id="KW-0812">Transmembrane</keyword>
<dbReference type="InterPro" id="IPR052336">
    <property type="entry name" value="MlaD_Phospholipid_Transporter"/>
</dbReference>
<dbReference type="Pfam" id="PF11887">
    <property type="entry name" value="Mce4_CUP1"/>
    <property type="match status" value="1"/>
</dbReference>
<sequence length="364" mass="39154">MLKYRGAQLARMGLIGMILIGFVVAIGLQPEQLLQWATSVRYQAKFTEAGGLGTGDDVTLSGIKVGSVTDVRLDDGDALVTFSMAGKYPLGLQTAAHIRTGSLLGDRVLTVEPAGSGKMHPLDVIPVTRTSSPYSLTDVVGELTSNTAGTDTESLNRSLDTLSETIDQIAPRLGPTFDGLSRLSRSLNNRNESLAELLKSAAEVTGVFSERSQQINTLILDANSLVEVLNTRRQAIVNLLVSTSAVSRQLSELVDQNNEQLKPTLDEINSLNKILVKNRDNLAKALPGLAKYELTQGETVSNGAYYSAYVPNLMLPQLFQPFFDYAFGFRRGVDAGQPADNAGPRAELPFPVNGIPQPGDLPPR</sequence>